<dbReference type="PANTHER" id="PTHR43047:SF72">
    <property type="entry name" value="OSMOSENSING HISTIDINE PROTEIN KINASE SLN1"/>
    <property type="match status" value="1"/>
</dbReference>
<keyword evidence="4" id="KW-0418">Kinase</keyword>
<gene>
    <name evidence="6" type="ORF">S06H3_17364</name>
</gene>
<dbReference type="SUPFAM" id="SSF55874">
    <property type="entry name" value="ATPase domain of HSP90 chaperone/DNA topoisomerase II/histidine kinase"/>
    <property type="match status" value="1"/>
</dbReference>
<evidence type="ECO:0000259" key="5">
    <source>
        <dbReference type="PROSITE" id="PS50109"/>
    </source>
</evidence>
<name>X1LLE5_9ZZZZ</name>
<evidence type="ECO:0000256" key="3">
    <source>
        <dbReference type="ARBA" id="ARBA00022679"/>
    </source>
</evidence>
<dbReference type="PANTHER" id="PTHR43047">
    <property type="entry name" value="TWO-COMPONENT HISTIDINE PROTEIN KINASE"/>
    <property type="match status" value="1"/>
</dbReference>
<dbReference type="PRINTS" id="PR00344">
    <property type="entry name" value="BCTRLSENSOR"/>
</dbReference>
<dbReference type="GO" id="GO:0009927">
    <property type="term" value="F:histidine phosphotransfer kinase activity"/>
    <property type="evidence" value="ECO:0007669"/>
    <property type="project" value="TreeGrafter"/>
</dbReference>
<proteinExistence type="predicted"/>
<dbReference type="InterPro" id="IPR003594">
    <property type="entry name" value="HATPase_dom"/>
</dbReference>
<dbReference type="InterPro" id="IPR004358">
    <property type="entry name" value="Sig_transdc_His_kin-like_C"/>
</dbReference>
<sequence>ASIIKMETEGTGLGLFISKNIIEAHGGRIWFESEEGKGSTFYFTIPVKERFGEFLTEEFY</sequence>
<dbReference type="Gene3D" id="3.30.565.10">
    <property type="entry name" value="Histidine kinase-like ATPase, C-terminal domain"/>
    <property type="match status" value="1"/>
</dbReference>
<dbReference type="Pfam" id="PF02518">
    <property type="entry name" value="HATPase_c"/>
    <property type="match status" value="1"/>
</dbReference>
<reference evidence="6" key="1">
    <citation type="journal article" date="2014" name="Front. Microbiol.">
        <title>High frequency of phylogenetically diverse reductive dehalogenase-homologous genes in deep subseafloor sedimentary metagenomes.</title>
        <authorList>
            <person name="Kawai M."/>
            <person name="Futagami T."/>
            <person name="Toyoda A."/>
            <person name="Takaki Y."/>
            <person name="Nishi S."/>
            <person name="Hori S."/>
            <person name="Arai W."/>
            <person name="Tsubouchi T."/>
            <person name="Morono Y."/>
            <person name="Uchiyama I."/>
            <person name="Ito T."/>
            <person name="Fujiyama A."/>
            <person name="Inagaki F."/>
            <person name="Takami H."/>
        </authorList>
    </citation>
    <scope>NUCLEOTIDE SEQUENCE</scope>
    <source>
        <strain evidence="6">Expedition CK06-06</strain>
    </source>
</reference>
<evidence type="ECO:0000256" key="4">
    <source>
        <dbReference type="ARBA" id="ARBA00022777"/>
    </source>
</evidence>
<protein>
    <recommendedName>
        <fullName evidence="2">histidine kinase</fullName>
        <ecNumber evidence="2">2.7.13.3</ecNumber>
    </recommendedName>
</protein>
<dbReference type="GO" id="GO:0005886">
    <property type="term" value="C:plasma membrane"/>
    <property type="evidence" value="ECO:0007669"/>
    <property type="project" value="TreeGrafter"/>
</dbReference>
<evidence type="ECO:0000313" key="6">
    <source>
        <dbReference type="EMBL" id="GAI06651.1"/>
    </source>
</evidence>
<evidence type="ECO:0000256" key="2">
    <source>
        <dbReference type="ARBA" id="ARBA00012438"/>
    </source>
</evidence>
<dbReference type="InterPro" id="IPR005467">
    <property type="entry name" value="His_kinase_dom"/>
</dbReference>
<feature type="non-terminal residue" evidence="6">
    <location>
        <position position="1"/>
    </location>
</feature>
<accession>X1LLE5</accession>
<evidence type="ECO:0000256" key="1">
    <source>
        <dbReference type="ARBA" id="ARBA00000085"/>
    </source>
</evidence>
<comment type="caution">
    <text evidence="6">The sequence shown here is derived from an EMBL/GenBank/DDBJ whole genome shotgun (WGS) entry which is preliminary data.</text>
</comment>
<dbReference type="PROSITE" id="PS50109">
    <property type="entry name" value="HIS_KIN"/>
    <property type="match status" value="1"/>
</dbReference>
<keyword evidence="3" id="KW-0808">Transferase</keyword>
<dbReference type="GO" id="GO:0000155">
    <property type="term" value="F:phosphorelay sensor kinase activity"/>
    <property type="evidence" value="ECO:0007669"/>
    <property type="project" value="TreeGrafter"/>
</dbReference>
<feature type="domain" description="Histidine kinase" evidence="5">
    <location>
        <begin position="1"/>
        <end position="49"/>
    </location>
</feature>
<dbReference type="EMBL" id="BARV01008670">
    <property type="protein sequence ID" value="GAI06651.1"/>
    <property type="molecule type" value="Genomic_DNA"/>
</dbReference>
<dbReference type="InterPro" id="IPR036890">
    <property type="entry name" value="HATPase_C_sf"/>
</dbReference>
<comment type="catalytic activity">
    <reaction evidence="1">
        <text>ATP + protein L-histidine = ADP + protein N-phospho-L-histidine.</text>
        <dbReference type="EC" id="2.7.13.3"/>
    </reaction>
</comment>
<dbReference type="EC" id="2.7.13.3" evidence="2"/>
<organism evidence="6">
    <name type="scientific">marine sediment metagenome</name>
    <dbReference type="NCBI Taxonomy" id="412755"/>
    <lineage>
        <taxon>unclassified sequences</taxon>
        <taxon>metagenomes</taxon>
        <taxon>ecological metagenomes</taxon>
    </lineage>
</organism>
<dbReference type="AlphaFoldDB" id="X1LLE5"/>